<evidence type="ECO:0000313" key="1">
    <source>
        <dbReference type="EMBL" id="TDG53457.1"/>
    </source>
</evidence>
<proteinExistence type="predicted"/>
<name>A0A484BX99_DRONA</name>
<dbReference type="AlphaFoldDB" id="A0A484BX99"/>
<reference evidence="1 2" key="1">
    <citation type="journal article" date="2019" name="J. Hered.">
        <title>An Improved Genome Assembly for Drosophila navojoa, the Basal Species in the mojavensis Cluster.</title>
        <authorList>
            <person name="Vanderlinde T."/>
            <person name="Dupim E.G."/>
            <person name="Nazario-Yepiz N.O."/>
            <person name="Carvalho A.B."/>
        </authorList>
    </citation>
    <scope>NUCLEOTIDE SEQUENCE [LARGE SCALE GENOMIC DNA]</scope>
    <source>
        <strain evidence="1">Navoj_Jal97</strain>
        <tissue evidence="1">Whole organism</tissue>
    </source>
</reference>
<dbReference type="EMBL" id="LSRL02000001">
    <property type="protein sequence ID" value="TDG53457.1"/>
    <property type="molecule type" value="Genomic_DNA"/>
</dbReference>
<accession>A0A484BX99</accession>
<keyword evidence="2" id="KW-1185">Reference proteome</keyword>
<dbReference type="KEGG" id="dnv:108649715"/>
<organism evidence="1 2">
    <name type="scientific">Drosophila navojoa</name>
    <name type="common">Fruit fly</name>
    <dbReference type="NCBI Taxonomy" id="7232"/>
    <lineage>
        <taxon>Eukaryota</taxon>
        <taxon>Metazoa</taxon>
        <taxon>Ecdysozoa</taxon>
        <taxon>Arthropoda</taxon>
        <taxon>Hexapoda</taxon>
        <taxon>Insecta</taxon>
        <taxon>Pterygota</taxon>
        <taxon>Neoptera</taxon>
        <taxon>Endopterygota</taxon>
        <taxon>Diptera</taxon>
        <taxon>Brachycera</taxon>
        <taxon>Muscomorpha</taxon>
        <taxon>Ephydroidea</taxon>
        <taxon>Drosophilidae</taxon>
        <taxon>Drosophila</taxon>
    </lineage>
</organism>
<gene>
    <name evidence="1" type="ORF">AWZ03_000272</name>
</gene>
<dbReference type="Proteomes" id="UP000295192">
    <property type="component" value="Unassembled WGS sequence"/>
</dbReference>
<protein>
    <submittedName>
        <fullName evidence="1">Uncharacterized protein</fullName>
    </submittedName>
</protein>
<dbReference type="OMA" id="HEEVTPF"/>
<dbReference type="STRING" id="7232.A0A484BX99"/>
<comment type="caution">
    <text evidence="1">The sequence shown here is derived from an EMBL/GenBank/DDBJ whole genome shotgun (WGS) entry which is preliminary data.</text>
</comment>
<dbReference type="OrthoDB" id="382863at2759"/>
<sequence>MDEFGCFDPKLPASDKSPDWRTSTYRGHRHITDTRLGSKLNAPRECSNKGIFVRDPLLHEKQLTEISSNYVWKYPDPNVLRNPSLNMKTQYMKRFEEGNLRFIKRKTKPVISVSQEAFTFVDLPFEADPIPIRMPTPVETTKVLIDRSKIGYTKYLDPAATTYNLSYVHYTPQDIKASIAAPDTITFWNWAERGGETTTHVTRVADEVMCDETNALACPKRRLEYPSQLKCVPHTGLITEVRANYLDPRLSKEYIDYDTTDVQPVLVSEPFAPFAKSSEYGIYGSGDPVRKYV</sequence>
<evidence type="ECO:0000313" key="2">
    <source>
        <dbReference type="Proteomes" id="UP000295192"/>
    </source>
</evidence>